<gene>
    <name evidence="2" type="ORF">SDRG_10817</name>
</gene>
<evidence type="ECO:0000256" key="1">
    <source>
        <dbReference type="SAM" id="MobiDB-lite"/>
    </source>
</evidence>
<dbReference type="Proteomes" id="UP000030762">
    <property type="component" value="Unassembled WGS sequence"/>
</dbReference>
<feature type="region of interest" description="Disordered" evidence="1">
    <location>
        <begin position="1"/>
        <end position="369"/>
    </location>
</feature>
<proteinExistence type="predicted"/>
<feature type="compositionally biased region" description="Low complexity" evidence="1">
    <location>
        <begin position="322"/>
        <end position="337"/>
    </location>
</feature>
<evidence type="ECO:0000313" key="2">
    <source>
        <dbReference type="EMBL" id="EQC31652.1"/>
    </source>
</evidence>
<feature type="compositionally biased region" description="Polar residues" evidence="1">
    <location>
        <begin position="296"/>
        <end position="321"/>
    </location>
</feature>
<evidence type="ECO:0000313" key="3">
    <source>
        <dbReference type="Proteomes" id="UP000030762"/>
    </source>
</evidence>
<dbReference type="EMBL" id="JH767168">
    <property type="protein sequence ID" value="EQC31652.1"/>
    <property type="molecule type" value="Genomic_DNA"/>
</dbReference>
<feature type="compositionally biased region" description="Polar residues" evidence="1">
    <location>
        <begin position="338"/>
        <end position="369"/>
    </location>
</feature>
<dbReference type="STRING" id="1156394.T0RNN2"/>
<accession>T0RNN2</accession>
<name>T0RNN2_SAPDV</name>
<dbReference type="RefSeq" id="XP_008615051.1">
    <property type="nucleotide sequence ID" value="XM_008616829.1"/>
</dbReference>
<keyword evidence="3" id="KW-1185">Reference proteome</keyword>
<organism evidence="2 3">
    <name type="scientific">Saprolegnia diclina (strain VS20)</name>
    <dbReference type="NCBI Taxonomy" id="1156394"/>
    <lineage>
        <taxon>Eukaryota</taxon>
        <taxon>Sar</taxon>
        <taxon>Stramenopiles</taxon>
        <taxon>Oomycota</taxon>
        <taxon>Saprolegniomycetes</taxon>
        <taxon>Saprolegniales</taxon>
        <taxon>Saprolegniaceae</taxon>
        <taxon>Saprolegnia</taxon>
    </lineage>
</organism>
<dbReference type="eggNOG" id="ENOG502S6VW">
    <property type="taxonomic scope" value="Eukaryota"/>
</dbReference>
<dbReference type="AlphaFoldDB" id="T0RNN2"/>
<dbReference type="InParanoid" id="T0RNN2"/>
<dbReference type="OrthoDB" id="78306at2759"/>
<dbReference type="GeneID" id="19951544"/>
<feature type="compositionally biased region" description="Polar residues" evidence="1">
    <location>
        <begin position="1"/>
        <end position="13"/>
    </location>
</feature>
<reference evidence="2 3" key="1">
    <citation type="submission" date="2012-04" db="EMBL/GenBank/DDBJ databases">
        <title>The Genome Sequence of Saprolegnia declina VS20.</title>
        <authorList>
            <consortium name="The Broad Institute Genome Sequencing Platform"/>
            <person name="Russ C."/>
            <person name="Nusbaum C."/>
            <person name="Tyler B."/>
            <person name="van West P."/>
            <person name="Dieguez-Uribeondo J."/>
            <person name="de Bruijn I."/>
            <person name="Tripathy S."/>
            <person name="Jiang R."/>
            <person name="Young S.K."/>
            <person name="Zeng Q."/>
            <person name="Gargeya S."/>
            <person name="Fitzgerald M."/>
            <person name="Haas B."/>
            <person name="Abouelleil A."/>
            <person name="Alvarado L."/>
            <person name="Arachchi H.M."/>
            <person name="Berlin A."/>
            <person name="Chapman S.B."/>
            <person name="Goldberg J."/>
            <person name="Griggs A."/>
            <person name="Gujja S."/>
            <person name="Hansen M."/>
            <person name="Howarth C."/>
            <person name="Imamovic A."/>
            <person name="Larimer J."/>
            <person name="McCowen C."/>
            <person name="Montmayeur A."/>
            <person name="Murphy C."/>
            <person name="Neiman D."/>
            <person name="Pearson M."/>
            <person name="Priest M."/>
            <person name="Roberts A."/>
            <person name="Saif S."/>
            <person name="Shea T."/>
            <person name="Sisk P."/>
            <person name="Sykes S."/>
            <person name="Wortman J."/>
            <person name="Nusbaum C."/>
            <person name="Birren B."/>
        </authorList>
    </citation>
    <scope>NUCLEOTIDE SEQUENCE [LARGE SCALE GENOMIC DNA]</scope>
    <source>
        <strain evidence="2 3">VS20</strain>
    </source>
</reference>
<feature type="compositionally biased region" description="Polar residues" evidence="1">
    <location>
        <begin position="131"/>
        <end position="140"/>
    </location>
</feature>
<feature type="compositionally biased region" description="Pro residues" evidence="1">
    <location>
        <begin position="281"/>
        <end position="295"/>
    </location>
</feature>
<feature type="compositionally biased region" description="Low complexity" evidence="1">
    <location>
        <begin position="68"/>
        <end position="84"/>
    </location>
</feature>
<dbReference type="OMA" id="NNYGERT"/>
<protein>
    <submittedName>
        <fullName evidence="2">Uncharacterized protein</fullName>
    </submittedName>
</protein>
<feature type="compositionally biased region" description="Low complexity" evidence="1">
    <location>
        <begin position="239"/>
        <end position="260"/>
    </location>
</feature>
<feature type="compositionally biased region" description="Pro residues" evidence="1">
    <location>
        <begin position="261"/>
        <end position="273"/>
    </location>
</feature>
<dbReference type="VEuPathDB" id="FungiDB:SDRG_10817"/>
<feature type="compositionally biased region" description="Low complexity" evidence="1">
    <location>
        <begin position="183"/>
        <end position="193"/>
    </location>
</feature>
<sequence>MSTLTSTQMNVKRSSTRVHGPPGGASQLTFGPGGFGTNAPAPEPDAENRDAVQRTEFIPQKPGLRTPYQQGTSNNQQQYSNQHQAPPPTALAPPQTGYGRPPPTGYAPPSTGYAPPQTAGGYGGYKPPATGYSQQGQERPQTMGWGRGASPRTQPPLTSSKRDQNWEKKRRQWLARKTGGSGNYTSHSSSASSFAPPMTAGGNNHSYGNPPSPLSKLMNNVSVGGPESNRGQSFPPPQQFRAPPSQQQQYQAPPQQQRYQQPPPTAYAPPNLGPPSHAYGGPPPTGYSRGGPPPTAASNYSYQDHSGYPPSSNGPKQGNSVFQQTGAAQFGQPQQFQRMPTSGSMPPTASSSRSTRQAPGGTSNWSPYG</sequence>